<comment type="caution">
    <text evidence="12">Lacks conserved residue(s) required for the propagation of feature annotation.</text>
</comment>
<dbReference type="InterPro" id="IPR008928">
    <property type="entry name" value="6-hairpin_glycosidase_sf"/>
</dbReference>
<dbReference type="Pfam" id="PF03200">
    <property type="entry name" value="Glyco_hydro_63"/>
    <property type="match status" value="1"/>
</dbReference>
<dbReference type="EMBL" id="LK028627">
    <property type="protein sequence ID" value="CDS24847.1"/>
    <property type="molecule type" value="Genomic_DNA"/>
</dbReference>
<dbReference type="GO" id="GO:0004573">
    <property type="term" value="F:Glc3Man9GlcNAc2 oligosaccharide glucosidase activity"/>
    <property type="evidence" value="ECO:0007669"/>
    <property type="project" value="UniProtKB-UniRule"/>
</dbReference>
<keyword evidence="4 12" id="KW-0378">Hydrolase</keyword>
<organism evidence="16">
    <name type="scientific">Echinococcus granulosus</name>
    <name type="common">Hydatid tapeworm</name>
    <dbReference type="NCBI Taxonomy" id="6210"/>
    <lineage>
        <taxon>Eukaryota</taxon>
        <taxon>Metazoa</taxon>
        <taxon>Spiralia</taxon>
        <taxon>Lophotrochozoa</taxon>
        <taxon>Platyhelminthes</taxon>
        <taxon>Cestoda</taxon>
        <taxon>Eucestoda</taxon>
        <taxon>Cyclophyllidea</taxon>
        <taxon>Taeniidae</taxon>
        <taxon>Echinococcus</taxon>
        <taxon>Echinococcus granulosus group</taxon>
    </lineage>
</organism>
<dbReference type="PANTHER" id="PTHR10412">
    <property type="entry name" value="MANNOSYL-OLIGOSACCHARIDE GLUCOSIDASE"/>
    <property type="match status" value="1"/>
</dbReference>
<dbReference type="Gene3D" id="1.50.10.10">
    <property type="match status" value="1"/>
</dbReference>
<dbReference type="PANTHER" id="PTHR10412:SF11">
    <property type="entry name" value="MANNOSYL-OLIGOSACCHARIDE GLUCOSIDASE"/>
    <property type="match status" value="1"/>
</dbReference>
<gene>
    <name evidence="18" type="primary">EGR_08968</name>
    <name evidence="16" type="ORF">EgrG_000315000</name>
</gene>
<keyword evidence="6" id="KW-0735">Signal-anchor</keyword>
<sequence>MHYVIYPLKKLLVDAIRSFYWFTAFSWTLLVLRQRRCASHWLARGDHTALITRLSSEALTSDCLYSSLLSFFHQLPLSLLIFCLFTMGKGKVIEDKPRYQKSNSSNGVPKNFVPAPNNKNVAQLAPGKSRIRRPHRKTRVGLFGDFGSELYRRLIMGASVIIFIAVLLHFGVEYSQNMRRRRQVYTPINLPKMIGPDEVGPEHSPELFWGTYRPGIFFGMSHRSPHSMLFGLAWVTSDGKSVQFRHRCTNEGDIKSYNWIEHDGRNYGIEQIIAGNHNITVAFVKRPATPNGGDWSVRISVSSVNDLLAAPSISFLFYAYLPDSTRGRIQSYTNGNELKRLRGFTQELGAFQVNFHTAKGSILNPTHLAGHCPREDALVAAISSGLVLREDRSSVFFIGDQVNSYSPETKISGMPTNLWVTEVTRPAIRAIRRNSPAANGGDTYYRNQAPLDVLEVEFVSQASTSSDAVPLVGLHFNEALNGHSKRFHEAFLRKFPYDPLTISEKQMKLARISLSNMLGGVGYFYGTSLINSPLLEAPISLPKPNSTSIPSVEYWPSALFTATPSRDKFPHGFLWDEGFHALLIARWDVELALQSLGHWLDLLNMEGWIPREQILGWDARANVPPEFIVQSTTVANPPALILVVEYMLDQLETHMSVEEAALFDKWARIAFPRLRAWFVWFTTTQAGELPTAFRWRGRSTHNPFQLNPLTLASGLDDYPRASHPTASERHLDLRCWMAAFARTLSRLAEHFEGHSSASSSSSAEEYRSLAAQLLDPRRLDELHWDEANGIYADFGLHTDEVTLVSPPVTHAPLPGQPMPQKERQVLREPQEQWVASSLGYVSFFPLFLRLLPPASPRLPTLLQRLAHPALFSPHGLRSLALISPLYNRANTQHDPPYWRGAVWINMNYLAIEALKYYARHPETPAPVAEKAANLQKRLTVAIVDTVLGELNRTGFTWERYDDQTGRGLSAHPFNGWTALISLIMTEETTSDSGRRNCDEFSPNSSHSHL</sequence>
<feature type="domain" description="Glycosyl hydrolase family 63 N-terminal" evidence="15">
    <location>
        <begin position="207"/>
        <end position="361"/>
    </location>
</feature>
<evidence type="ECO:0000256" key="10">
    <source>
        <dbReference type="ARBA" id="ARBA00023295"/>
    </source>
</evidence>
<dbReference type="InterPro" id="IPR004888">
    <property type="entry name" value="Glycoside_hydrolase_63"/>
</dbReference>
<keyword evidence="7 12" id="KW-1133">Transmembrane helix</keyword>
<dbReference type="InterPro" id="IPR031631">
    <property type="entry name" value="Glyco_hydro_63N"/>
</dbReference>
<evidence type="ECO:0000256" key="13">
    <source>
        <dbReference type="SAM" id="MobiDB-lite"/>
    </source>
</evidence>
<evidence type="ECO:0000256" key="5">
    <source>
        <dbReference type="ARBA" id="ARBA00022824"/>
    </source>
</evidence>
<dbReference type="SUPFAM" id="SSF48208">
    <property type="entry name" value="Six-hairpin glycosidases"/>
    <property type="match status" value="1"/>
</dbReference>
<evidence type="ECO:0000256" key="12">
    <source>
        <dbReference type="RuleBase" id="RU368089"/>
    </source>
</evidence>
<feature type="transmembrane region" description="Helical" evidence="12">
    <location>
        <begin position="150"/>
        <end position="172"/>
    </location>
</feature>
<evidence type="ECO:0000256" key="7">
    <source>
        <dbReference type="ARBA" id="ARBA00022989"/>
    </source>
</evidence>
<evidence type="ECO:0000256" key="6">
    <source>
        <dbReference type="ARBA" id="ARBA00022968"/>
    </source>
</evidence>
<keyword evidence="5 12" id="KW-0256">Endoplasmic reticulum</keyword>
<reference evidence="16 17" key="1">
    <citation type="journal article" date="2013" name="Nature">
        <title>The genomes of four tapeworm species reveal adaptations to parasitism.</title>
        <authorList>
            <person name="Tsai I.J."/>
            <person name="Zarowiecki M."/>
            <person name="Holroyd N."/>
            <person name="Garciarrubio A."/>
            <person name="Sanchez-Flores A."/>
            <person name="Brooks K.L."/>
            <person name="Tracey A."/>
            <person name="Bobes R.J."/>
            <person name="Fragoso G."/>
            <person name="Sciutto E."/>
            <person name="Aslett M."/>
            <person name="Beasley H."/>
            <person name="Bennett H.M."/>
            <person name="Cai J."/>
            <person name="Camicia F."/>
            <person name="Clark R."/>
            <person name="Cucher M."/>
            <person name="De Silva N."/>
            <person name="Day T.A."/>
            <person name="Deplazes P."/>
            <person name="Estrada K."/>
            <person name="Fernandez C."/>
            <person name="Holland P.W."/>
            <person name="Hou J."/>
            <person name="Hu S."/>
            <person name="Huckvale T."/>
            <person name="Hung S.S."/>
            <person name="Kamenetzky L."/>
            <person name="Keane J.A."/>
            <person name="Kiss F."/>
            <person name="Koziol U."/>
            <person name="Lambert O."/>
            <person name="Liu K."/>
            <person name="Luo X."/>
            <person name="Luo Y."/>
            <person name="Macchiaroli N."/>
            <person name="Nichol S."/>
            <person name="Paps J."/>
            <person name="Parkinson J."/>
            <person name="Pouchkina-Stantcheva N."/>
            <person name="Riddiford N."/>
            <person name="Rosenzvit M."/>
            <person name="Salinas G."/>
            <person name="Wasmuth J.D."/>
            <person name="Zamanian M."/>
            <person name="Zheng Y."/>
            <person name="Cai X."/>
            <person name="Soberon X."/>
            <person name="Olson P.D."/>
            <person name="Laclette J.P."/>
            <person name="Brehm K."/>
            <person name="Berriman M."/>
            <person name="Garciarrubio A."/>
            <person name="Bobes R.J."/>
            <person name="Fragoso G."/>
            <person name="Sanchez-Flores A."/>
            <person name="Estrada K."/>
            <person name="Cevallos M.A."/>
            <person name="Morett E."/>
            <person name="Gonzalez V."/>
            <person name="Portillo T."/>
            <person name="Ochoa-Leyva A."/>
            <person name="Jose M.V."/>
            <person name="Sciutto E."/>
            <person name="Landa A."/>
            <person name="Jimenez L."/>
            <person name="Valdes V."/>
            <person name="Carrero J.C."/>
            <person name="Larralde C."/>
            <person name="Morales-Montor J."/>
            <person name="Limon-Lason J."/>
            <person name="Soberon X."/>
            <person name="Laclette J.P."/>
        </authorList>
    </citation>
    <scope>NUCLEOTIDE SEQUENCE [LARGE SCALE GENOMIC DNA]</scope>
</reference>
<dbReference type="GO" id="GO:0005789">
    <property type="term" value="C:endoplasmic reticulum membrane"/>
    <property type="evidence" value="ECO:0007669"/>
    <property type="project" value="UniProtKB-SubCell"/>
</dbReference>
<dbReference type="InterPro" id="IPR012341">
    <property type="entry name" value="6hp_glycosidase-like_sf"/>
</dbReference>
<evidence type="ECO:0000256" key="11">
    <source>
        <dbReference type="ARBA" id="ARBA00038888"/>
    </source>
</evidence>
<comment type="function">
    <text evidence="12">Cleaves the distal alpha 1,2-linked glucose residue from the Glc(3)Man(9)GlcNAc(2) oligosaccharide precursor.</text>
</comment>
<evidence type="ECO:0000256" key="3">
    <source>
        <dbReference type="ARBA" id="ARBA00022692"/>
    </source>
</evidence>
<evidence type="ECO:0000256" key="8">
    <source>
        <dbReference type="ARBA" id="ARBA00023136"/>
    </source>
</evidence>
<dbReference type="EC" id="3.2.1.106" evidence="11 12"/>
<dbReference type="AlphaFoldDB" id="A0A068WYF4"/>
<feature type="transmembrane region" description="Helical" evidence="12">
    <location>
        <begin position="15"/>
        <end position="32"/>
    </location>
</feature>
<dbReference type="Gene3D" id="2.70.98.110">
    <property type="entry name" value="Glycosyl hydrolase family 63, N-terminal domain"/>
    <property type="match status" value="1"/>
</dbReference>
<dbReference type="Pfam" id="PF16923">
    <property type="entry name" value="Glyco_hydro_63N"/>
    <property type="match status" value="1"/>
</dbReference>
<feature type="region of interest" description="Disordered" evidence="13">
    <location>
        <begin position="990"/>
        <end position="1009"/>
    </location>
</feature>
<comment type="subcellular location">
    <subcellularLocation>
        <location evidence="1 12">Endoplasmic reticulum membrane</location>
        <topology evidence="1 12">Single-pass type II membrane protein</topology>
    </subcellularLocation>
</comment>
<evidence type="ECO:0000256" key="1">
    <source>
        <dbReference type="ARBA" id="ARBA00004648"/>
    </source>
</evidence>
<accession>A0A068WYF4</accession>
<proteinExistence type="inferred from homology"/>
<dbReference type="Proteomes" id="UP000492820">
    <property type="component" value="Unassembled WGS sequence"/>
</dbReference>
<reference evidence="18" key="3">
    <citation type="submission" date="2020-10" db="UniProtKB">
        <authorList>
            <consortium name="WormBaseParasite"/>
        </authorList>
    </citation>
    <scope>IDENTIFICATION</scope>
</reference>
<keyword evidence="10 12" id="KW-0326">Glycosidase</keyword>
<evidence type="ECO:0000256" key="4">
    <source>
        <dbReference type="ARBA" id="ARBA00022801"/>
    </source>
</evidence>
<evidence type="ECO:0000259" key="15">
    <source>
        <dbReference type="Pfam" id="PF16923"/>
    </source>
</evidence>
<evidence type="ECO:0000259" key="14">
    <source>
        <dbReference type="Pfam" id="PF03200"/>
    </source>
</evidence>
<evidence type="ECO:0000256" key="9">
    <source>
        <dbReference type="ARBA" id="ARBA00023180"/>
    </source>
</evidence>
<evidence type="ECO:0000256" key="2">
    <source>
        <dbReference type="ARBA" id="ARBA00010833"/>
    </source>
</evidence>
<keyword evidence="9" id="KW-0325">Glycoprotein</keyword>
<name>A0A068WYF4_ECHGR</name>
<dbReference type="InterPro" id="IPR031335">
    <property type="entry name" value="Glyco_hydro_63_C"/>
</dbReference>
<feature type="domain" description="Glycosyl hydrolase family 63 C-terminal" evidence="14">
    <location>
        <begin position="474"/>
        <end position="986"/>
    </location>
</feature>
<evidence type="ECO:0000313" key="18">
    <source>
        <dbReference type="WBParaSite" id="EgrG_000315000"/>
    </source>
</evidence>
<evidence type="ECO:0000313" key="17">
    <source>
        <dbReference type="Proteomes" id="UP000492820"/>
    </source>
</evidence>
<keyword evidence="8 12" id="KW-0472">Membrane</keyword>
<dbReference type="InterPro" id="IPR038518">
    <property type="entry name" value="Glyco_hydro_63N_sf"/>
</dbReference>
<dbReference type="GO" id="GO:0009311">
    <property type="term" value="P:oligosaccharide metabolic process"/>
    <property type="evidence" value="ECO:0007669"/>
    <property type="project" value="UniProtKB-UniRule"/>
</dbReference>
<comment type="similarity">
    <text evidence="2 12">Belongs to the glycosyl hydrolase 63 family.</text>
</comment>
<keyword evidence="3 12" id="KW-0812">Transmembrane</keyword>
<reference evidence="16" key="2">
    <citation type="submission" date="2014-06" db="EMBL/GenBank/DDBJ databases">
        <authorList>
            <person name="Aslett M."/>
        </authorList>
    </citation>
    <scope>NUCLEOTIDE SEQUENCE</scope>
</reference>
<evidence type="ECO:0000313" key="16">
    <source>
        <dbReference type="EMBL" id="CDS24847.1"/>
    </source>
</evidence>
<dbReference type="OrthoDB" id="410058at2759"/>
<dbReference type="WBParaSite" id="EgrG_000315000">
    <property type="protein sequence ID" value="EgrG_000315000"/>
    <property type="gene ID" value="EgrG_000315000"/>
</dbReference>
<protein>
    <recommendedName>
        <fullName evidence="11 12">Mannosyl-oligosaccharide glucosidase</fullName>
        <ecNumber evidence="11 12">3.2.1.106</ecNumber>
    </recommendedName>
</protein>
<dbReference type="GO" id="GO:0006487">
    <property type="term" value="P:protein N-linked glycosylation"/>
    <property type="evidence" value="ECO:0007669"/>
    <property type="project" value="UniProtKB-UniRule"/>
</dbReference>
<comment type="catalytic activity">
    <reaction evidence="12">
        <text>N(4)-(alpha-D-Glc-(1-&gt;2)-alpha-D-Glc-(1-&gt;3)-alpha-D-Glc-(1-&gt;3)-alpha-D-Man-(1-&gt;2)-alpha-D-Man-(1-&gt;2)-alpha-D-Man-(1-&gt;3)-[alpha-D-Man-(1-&gt;2)-alpha-D-Man-(1-&gt;3)-[alpha-D-Man-(1-&gt;2)-alpha-D-Man-(1-&gt;6)]-alpha-D-Man-(1-&gt;6)]-beta-D-Man-(1-&gt;4)-beta-D-GlcNAc-(1-&gt;4)-beta-D-GlcNAc)-L-asparaginyl-[protein] + H2O = N(4)-(alpha-D-Glc-(1-&gt;3)-alpha-D-Glc-(1-&gt;3)-alpha-D-Man-(1-&gt;2)-alpha-D-Man-(1-&gt;2)-alpha-D-Man-(1-&gt;3)-[alpha-D-Man-(1-&gt;2)-alpha-D-Man-(1-&gt;3)-[alpha-D-Man-(1-&gt;2)-alpha-D-Man-(1-&gt;6)]-alpha-D-Man-(1-&gt;6)]-beta-D-Man-(1-&gt;4)-beta-D-GlcNAc-(1-&gt;4)-beta-D-GlcNAc)-L-asparaginyl-[protein] + beta-D-glucose</text>
        <dbReference type="Rhea" id="RHEA:55988"/>
        <dbReference type="Rhea" id="RHEA-COMP:12806"/>
        <dbReference type="Rhea" id="RHEA-COMP:14355"/>
        <dbReference type="ChEBI" id="CHEBI:15377"/>
        <dbReference type="ChEBI" id="CHEBI:15903"/>
        <dbReference type="ChEBI" id="CHEBI:59082"/>
        <dbReference type="ChEBI" id="CHEBI:132537"/>
        <dbReference type="EC" id="3.2.1.106"/>
    </reaction>
</comment>